<keyword evidence="2" id="KW-1185">Reference proteome</keyword>
<accession>A0AAV7PCV2</accession>
<evidence type="ECO:0000313" key="2">
    <source>
        <dbReference type="Proteomes" id="UP001066276"/>
    </source>
</evidence>
<dbReference type="Proteomes" id="UP001066276">
    <property type="component" value="Chromosome 7"/>
</dbReference>
<evidence type="ECO:0000313" key="1">
    <source>
        <dbReference type="EMBL" id="KAJ1124654.1"/>
    </source>
</evidence>
<organism evidence="1 2">
    <name type="scientific">Pleurodeles waltl</name>
    <name type="common">Iberian ribbed newt</name>
    <dbReference type="NCBI Taxonomy" id="8319"/>
    <lineage>
        <taxon>Eukaryota</taxon>
        <taxon>Metazoa</taxon>
        <taxon>Chordata</taxon>
        <taxon>Craniata</taxon>
        <taxon>Vertebrata</taxon>
        <taxon>Euteleostomi</taxon>
        <taxon>Amphibia</taxon>
        <taxon>Batrachia</taxon>
        <taxon>Caudata</taxon>
        <taxon>Salamandroidea</taxon>
        <taxon>Salamandridae</taxon>
        <taxon>Pleurodelinae</taxon>
        <taxon>Pleurodeles</taxon>
    </lineage>
</organism>
<comment type="caution">
    <text evidence="1">The sequence shown here is derived from an EMBL/GenBank/DDBJ whole genome shotgun (WGS) entry which is preliminary data.</text>
</comment>
<protein>
    <submittedName>
        <fullName evidence="1">Uncharacterized protein</fullName>
    </submittedName>
</protein>
<proteinExistence type="predicted"/>
<reference evidence="1" key="1">
    <citation type="journal article" date="2022" name="bioRxiv">
        <title>Sequencing and chromosome-scale assembly of the giantPleurodeles waltlgenome.</title>
        <authorList>
            <person name="Brown T."/>
            <person name="Elewa A."/>
            <person name="Iarovenko S."/>
            <person name="Subramanian E."/>
            <person name="Araus A.J."/>
            <person name="Petzold A."/>
            <person name="Susuki M."/>
            <person name="Suzuki K.-i.T."/>
            <person name="Hayashi T."/>
            <person name="Toyoda A."/>
            <person name="Oliveira C."/>
            <person name="Osipova E."/>
            <person name="Leigh N.D."/>
            <person name="Simon A."/>
            <person name="Yun M.H."/>
        </authorList>
    </citation>
    <scope>NUCLEOTIDE SEQUENCE</scope>
    <source>
        <strain evidence="1">20211129_DDA</strain>
        <tissue evidence="1">Liver</tissue>
    </source>
</reference>
<name>A0AAV7PCV2_PLEWA</name>
<sequence length="115" mass="12720">MACFPSEQHRVGVAISSPGCWFTQFVRLEVQGSVYFTASVYVNLSLPDCRFGLPWFFSVYSPFVGLSMPWQVGELPAAGLATKDGQPCGQGEQFAILLEIAVLWALQTRGWSLRL</sequence>
<dbReference type="EMBL" id="JANPWB010000011">
    <property type="protein sequence ID" value="KAJ1124654.1"/>
    <property type="molecule type" value="Genomic_DNA"/>
</dbReference>
<gene>
    <name evidence="1" type="ORF">NDU88_003103</name>
</gene>
<dbReference type="AlphaFoldDB" id="A0AAV7PCV2"/>